<dbReference type="InterPro" id="IPR010982">
    <property type="entry name" value="Lambda_DNA-bd_dom_sf"/>
</dbReference>
<keyword evidence="3" id="KW-1185">Reference proteome</keyword>
<evidence type="ECO:0000313" key="2">
    <source>
        <dbReference type="EMBL" id="GLW90528.1"/>
    </source>
</evidence>
<dbReference type="Gene3D" id="3.30.450.180">
    <property type="match status" value="1"/>
</dbReference>
<comment type="caution">
    <text evidence="2">The sequence shown here is derived from an EMBL/GenBank/DDBJ whole genome shotgun (WGS) entry which is preliminary data.</text>
</comment>
<reference evidence="2" key="1">
    <citation type="submission" date="2023-02" db="EMBL/GenBank/DDBJ databases">
        <title>Actinokineospora globicatena NBRC 15670.</title>
        <authorList>
            <person name="Ichikawa N."/>
            <person name="Sato H."/>
            <person name="Tonouchi N."/>
        </authorList>
    </citation>
    <scope>NUCLEOTIDE SEQUENCE</scope>
    <source>
        <strain evidence="2">NBRC 15670</strain>
    </source>
</reference>
<dbReference type="AlphaFoldDB" id="A0A9W6V922"/>
<feature type="domain" description="HTH cro/C1-type" evidence="1">
    <location>
        <begin position="15"/>
        <end position="69"/>
    </location>
</feature>
<sequence>MTPTAPHPSSIGALLREWRRTRDISQLDLASRTDISARHLSFVETGRSAPSRDMVLRLAEQLDVPLRDRNRMLLAAGYAPAFSESALDTPRMGVVRAAVRTVLASHDPFPAFAVDGNWDMVDANAAVALLTEGAPPDLLTTPFNVLRFSMHPRGLAARMLNLGQWRRYVLGRVERQLRVNPGAARLAEVYREFLTYPAGNEWGAASDDAFDVCVPLRLRYDGHDLSLICTVTTFGSPCDITVEELHVENFYPADDTTERFLRSR</sequence>
<dbReference type="EMBL" id="BSSD01000001">
    <property type="protein sequence ID" value="GLW90528.1"/>
    <property type="molecule type" value="Genomic_DNA"/>
</dbReference>
<dbReference type="PROSITE" id="PS50943">
    <property type="entry name" value="HTH_CROC1"/>
    <property type="match status" value="1"/>
</dbReference>
<dbReference type="CDD" id="cd00093">
    <property type="entry name" value="HTH_XRE"/>
    <property type="match status" value="1"/>
</dbReference>
<dbReference type="PANTHER" id="PTHR35010:SF4">
    <property type="entry name" value="BLL5781 PROTEIN"/>
    <property type="match status" value="1"/>
</dbReference>
<dbReference type="SMART" id="SM00530">
    <property type="entry name" value="HTH_XRE"/>
    <property type="match status" value="1"/>
</dbReference>
<accession>A0A9W6V922</accession>
<dbReference type="GO" id="GO:0003677">
    <property type="term" value="F:DNA binding"/>
    <property type="evidence" value="ECO:0007669"/>
    <property type="project" value="InterPro"/>
</dbReference>
<evidence type="ECO:0000259" key="1">
    <source>
        <dbReference type="PROSITE" id="PS50943"/>
    </source>
</evidence>
<dbReference type="Pfam" id="PF01381">
    <property type="entry name" value="HTH_3"/>
    <property type="match status" value="1"/>
</dbReference>
<proteinExistence type="predicted"/>
<organism evidence="2 3">
    <name type="scientific">Actinokineospora globicatena</name>
    <dbReference type="NCBI Taxonomy" id="103729"/>
    <lineage>
        <taxon>Bacteria</taxon>
        <taxon>Bacillati</taxon>
        <taxon>Actinomycetota</taxon>
        <taxon>Actinomycetes</taxon>
        <taxon>Pseudonocardiales</taxon>
        <taxon>Pseudonocardiaceae</taxon>
        <taxon>Actinokineospora</taxon>
    </lineage>
</organism>
<dbReference type="SUPFAM" id="SSF47413">
    <property type="entry name" value="lambda repressor-like DNA-binding domains"/>
    <property type="match status" value="1"/>
</dbReference>
<dbReference type="InterPro" id="IPR001387">
    <property type="entry name" value="Cro/C1-type_HTH"/>
</dbReference>
<evidence type="ECO:0000313" key="3">
    <source>
        <dbReference type="Proteomes" id="UP001165042"/>
    </source>
</evidence>
<dbReference type="InterPro" id="IPR041413">
    <property type="entry name" value="MLTR_LBD"/>
</dbReference>
<dbReference type="PANTHER" id="PTHR35010">
    <property type="entry name" value="BLL4672 PROTEIN-RELATED"/>
    <property type="match status" value="1"/>
</dbReference>
<name>A0A9W6V922_9PSEU</name>
<gene>
    <name evidence="2" type="ORF">Aglo03_13440</name>
</gene>
<protein>
    <submittedName>
        <fullName evidence="2">Transcriptional regulator</fullName>
    </submittedName>
</protein>
<dbReference type="Gene3D" id="1.10.260.40">
    <property type="entry name" value="lambda repressor-like DNA-binding domains"/>
    <property type="match status" value="1"/>
</dbReference>
<dbReference type="Proteomes" id="UP001165042">
    <property type="component" value="Unassembled WGS sequence"/>
</dbReference>
<dbReference type="RefSeq" id="WP_285608589.1">
    <property type="nucleotide sequence ID" value="NZ_BSSD01000001.1"/>
</dbReference>
<dbReference type="Pfam" id="PF17765">
    <property type="entry name" value="MLTR_LBD"/>
    <property type="match status" value="1"/>
</dbReference>